<gene>
    <name evidence="5" type="ORF">Ga0074812_110173</name>
</gene>
<proteinExistence type="predicted"/>
<keyword evidence="6" id="KW-1185">Reference proteome</keyword>
<name>A0A0S4QRW7_9ACTN</name>
<reference evidence="6" key="1">
    <citation type="submission" date="2015-11" db="EMBL/GenBank/DDBJ databases">
        <authorList>
            <person name="Varghese N."/>
        </authorList>
    </citation>
    <scope>NUCLEOTIDE SEQUENCE [LARGE SCALE GENOMIC DNA]</scope>
    <source>
        <strain evidence="6">DSM 45899</strain>
    </source>
</reference>
<sequence length="241" mass="25719">MPGLSPAVLAAWAWRCIHIRVNPDLPTSLPAKLYLLAYNLEKDQMYANRRLGRALRAAALVELETDGWLTDDGGLARVAADLPPGRGEPTPRGGAGRADPLVAAVHRQISEAPAPRAWVDWIDHDHRRAAVETRDDLESAGWLRVARGRVLSVIPTSAVVLLDRPRVRELNRAAGPVLRGEVTPQAAPADLVALVALAAAGDVITLVNVSQRRAFADRIATLTALAGPAAVALASRRPARG</sequence>
<evidence type="ECO:0000256" key="1">
    <source>
        <dbReference type="ARBA" id="ARBA00004255"/>
    </source>
</evidence>
<evidence type="ECO:0000256" key="3">
    <source>
        <dbReference type="ARBA" id="ARBA00023121"/>
    </source>
</evidence>
<accession>A0A0S4QRW7</accession>
<dbReference type="AlphaFoldDB" id="A0A0S4QRW7"/>
<dbReference type="InterPro" id="IPR008628">
    <property type="entry name" value="GPP34-like"/>
</dbReference>
<dbReference type="EMBL" id="FAOZ01000010">
    <property type="protein sequence ID" value="CUU57158.1"/>
    <property type="molecule type" value="Genomic_DNA"/>
</dbReference>
<evidence type="ECO:0000256" key="2">
    <source>
        <dbReference type="ARBA" id="ARBA00023034"/>
    </source>
</evidence>
<keyword evidence="2" id="KW-0333">Golgi apparatus</keyword>
<dbReference type="InterPro" id="IPR038261">
    <property type="entry name" value="GPP34-like_sf"/>
</dbReference>
<evidence type="ECO:0000313" key="6">
    <source>
        <dbReference type="Proteomes" id="UP000198802"/>
    </source>
</evidence>
<dbReference type="GO" id="GO:0005737">
    <property type="term" value="C:cytoplasm"/>
    <property type="evidence" value="ECO:0007669"/>
    <property type="project" value="UniProtKB-ARBA"/>
</dbReference>
<dbReference type="GO" id="GO:0012505">
    <property type="term" value="C:endomembrane system"/>
    <property type="evidence" value="ECO:0007669"/>
    <property type="project" value="UniProtKB-ARBA"/>
</dbReference>
<comment type="subcellular location">
    <subcellularLocation>
        <location evidence="1">Golgi apparatus membrane</location>
        <topology evidence="1">Peripheral membrane protein</topology>
        <orientation evidence="1">Cytoplasmic side</orientation>
    </subcellularLocation>
</comment>
<evidence type="ECO:0000313" key="5">
    <source>
        <dbReference type="EMBL" id="CUU57158.1"/>
    </source>
</evidence>
<dbReference type="GO" id="GO:0070273">
    <property type="term" value="F:phosphatidylinositol-4-phosphate binding"/>
    <property type="evidence" value="ECO:0007669"/>
    <property type="project" value="InterPro"/>
</dbReference>
<protein>
    <submittedName>
        <fullName evidence="5">Golgi phosphoprotein 3 (GPP34)</fullName>
    </submittedName>
</protein>
<dbReference type="Proteomes" id="UP000198802">
    <property type="component" value="Unassembled WGS sequence"/>
</dbReference>
<dbReference type="Pfam" id="PF05719">
    <property type="entry name" value="GPP34"/>
    <property type="match status" value="1"/>
</dbReference>
<dbReference type="Gene3D" id="1.10.3630.10">
    <property type="entry name" value="yeast vps74-n-term truncation variant domain like"/>
    <property type="match status" value="1"/>
</dbReference>
<evidence type="ECO:0000256" key="4">
    <source>
        <dbReference type="ARBA" id="ARBA00023136"/>
    </source>
</evidence>
<keyword evidence="3" id="KW-0446">Lipid-binding</keyword>
<organism evidence="5 6">
    <name type="scientific">Parafrankia irregularis</name>
    <dbReference type="NCBI Taxonomy" id="795642"/>
    <lineage>
        <taxon>Bacteria</taxon>
        <taxon>Bacillati</taxon>
        <taxon>Actinomycetota</taxon>
        <taxon>Actinomycetes</taxon>
        <taxon>Frankiales</taxon>
        <taxon>Frankiaceae</taxon>
        <taxon>Parafrankia</taxon>
    </lineage>
</organism>
<keyword evidence="4" id="KW-0472">Membrane</keyword>